<gene>
    <name evidence="1" type="ORF">NGAL_HAMBI1145_52590</name>
    <name evidence="2" type="ORF">NGAL_HAMBI1189_54180</name>
</gene>
<organism evidence="2 3">
    <name type="scientific">Neorhizobium galegae bv. officinalis</name>
    <dbReference type="NCBI Taxonomy" id="323656"/>
    <lineage>
        <taxon>Bacteria</taxon>
        <taxon>Pseudomonadati</taxon>
        <taxon>Pseudomonadota</taxon>
        <taxon>Alphaproteobacteria</taxon>
        <taxon>Hyphomicrobiales</taxon>
        <taxon>Rhizobiaceae</taxon>
        <taxon>Rhizobium/Agrobacterium group</taxon>
        <taxon>Neorhizobium</taxon>
    </lineage>
</organism>
<dbReference type="Proteomes" id="UP000039660">
    <property type="component" value="Unassembled WGS sequence"/>
</dbReference>
<proteinExistence type="predicted"/>
<dbReference type="AlphaFoldDB" id="A0A0T7H412"/>
<sequence length="160" mass="17809">MAKDAALLSELHKLIGQRMDAGQIAQPSQIVEEIFKNKPLTSPHADFYRAFAKKELVKVVTRMLKRIGMSDDPASPQMVFPGHTRLVKSYPVIRNGERALVPISLCTPRELSDHILLLRKQAKGCENHAAELEEYVASKISLEEAQALKEHSEAAEVEPA</sequence>
<evidence type="ECO:0000313" key="4">
    <source>
        <dbReference type="Proteomes" id="UP000046176"/>
    </source>
</evidence>
<evidence type="ECO:0000313" key="3">
    <source>
        <dbReference type="Proteomes" id="UP000039660"/>
    </source>
</evidence>
<protein>
    <submittedName>
        <fullName evidence="2">Uncharacterized protein</fullName>
    </submittedName>
</protein>
<reference evidence="3 4" key="1">
    <citation type="submission" date="2014-08" db="EMBL/GenBank/DDBJ databases">
        <authorList>
            <person name="Chen Y.-H."/>
        </authorList>
    </citation>
    <scope>NUCLEOTIDE SEQUENCE [LARGE SCALE GENOMIC DNA]</scope>
</reference>
<dbReference type="RefSeq" id="WP_172730042.1">
    <property type="nucleotide sequence ID" value="NZ_CCRH01000020.1"/>
</dbReference>
<evidence type="ECO:0000313" key="2">
    <source>
        <dbReference type="EMBL" id="CDZ54282.1"/>
    </source>
</evidence>
<name>A0A0T7H412_NEOGA</name>
<evidence type="ECO:0000313" key="1">
    <source>
        <dbReference type="EMBL" id="CDZ40170.1"/>
    </source>
</evidence>
<accession>A0A0T7H412</accession>
<dbReference type="EMBL" id="CCRK01000020">
    <property type="protein sequence ID" value="CDZ54282.1"/>
    <property type="molecule type" value="Genomic_DNA"/>
</dbReference>
<dbReference type="Proteomes" id="UP000046176">
    <property type="component" value="Unassembled WGS sequence"/>
</dbReference>
<dbReference type="EMBL" id="CCRH01000020">
    <property type="protein sequence ID" value="CDZ40170.1"/>
    <property type="molecule type" value="Genomic_DNA"/>
</dbReference>